<dbReference type="Proteomes" id="UP000692954">
    <property type="component" value="Unassembled WGS sequence"/>
</dbReference>
<protein>
    <submittedName>
        <fullName evidence="1">Uncharacterized protein</fullName>
    </submittedName>
</protein>
<comment type="caution">
    <text evidence="1">The sequence shown here is derived from an EMBL/GenBank/DDBJ whole genome shotgun (WGS) entry which is preliminary data.</text>
</comment>
<reference evidence="1" key="1">
    <citation type="submission" date="2021-01" db="EMBL/GenBank/DDBJ databases">
        <authorList>
            <consortium name="Genoscope - CEA"/>
            <person name="William W."/>
        </authorList>
    </citation>
    <scope>NUCLEOTIDE SEQUENCE</scope>
</reference>
<sequence>MNFTIFAIPKIMLKELDIVIPINKVLGTLIDKIRLFDTSINNNDQILLFIVSNISLGMVI</sequence>
<evidence type="ECO:0000313" key="1">
    <source>
        <dbReference type="EMBL" id="CAD8085857.1"/>
    </source>
</evidence>
<name>A0A8S1MYA6_9CILI</name>
<evidence type="ECO:0000313" key="2">
    <source>
        <dbReference type="Proteomes" id="UP000692954"/>
    </source>
</evidence>
<dbReference type="AlphaFoldDB" id="A0A8S1MYA6"/>
<accession>A0A8S1MYA6</accession>
<organism evidence="1 2">
    <name type="scientific">Paramecium sonneborni</name>
    <dbReference type="NCBI Taxonomy" id="65129"/>
    <lineage>
        <taxon>Eukaryota</taxon>
        <taxon>Sar</taxon>
        <taxon>Alveolata</taxon>
        <taxon>Ciliophora</taxon>
        <taxon>Intramacronucleata</taxon>
        <taxon>Oligohymenophorea</taxon>
        <taxon>Peniculida</taxon>
        <taxon>Parameciidae</taxon>
        <taxon>Paramecium</taxon>
    </lineage>
</organism>
<keyword evidence="2" id="KW-1185">Reference proteome</keyword>
<gene>
    <name evidence="1" type="ORF">PSON_ATCC_30995.1.T0490052</name>
</gene>
<dbReference type="EMBL" id="CAJJDN010000049">
    <property type="protein sequence ID" value="CAD8085857.1"/>
    <property type="molecule type" value="Genomic_DNA"/>
</dbReference>
<proteinExistence type="predicted"/>